<evidence type="ECO:0000313" key="3">
    <source>
        <dbReference type="Proteomes" id="UP001358417"/>
    </source>
</evidence>
<protein>
    <recommendedName>
        <fullName evidence="4">t-SNARE coiled-coil homology domain-containing protein</fullName>
    </recommendedName>
</protein>
<gene>
    <name evidence="2" type="ORF">LTR84_001664</name>
</gene>
<feature type="region of interest" description="Disordered" evidence="1">
    <location>
        <begin position="24"/>
        <end position="46"/>
    </location>
</feature>
<dbReference type="AlphaFoldDB" id="A0AAV9NB43"/>
<reference evidence="2 3" key="1">
    <citation type="submission" date="2023-08" db="EMBL/GenBank/DDBJ databases">
        <title>Black Yeasts Isolated from many extreme environments.</title>
        <authorList>
            <person name="Coleine C."/>
            <person name="Stajich J.E."/>
            <person name="Selbmann L."/>
        </authorList>
    </citation>
    <scope>NUCLEOTIDE SEQUENCE [LARGE SCALE GENOMIC DNA]</scope>
    <source>
        <strain evidence="2 3">CCFEE 5792</strain>
    </source>
</reference>
<organism evidence="2 3">
    <name type="scientific">Exophiala bonariae</name>
    <dbReference type="NCBI Taxonomy" id="1690606"/>
    <lineage>
        <taxon>Eukaryota</taxon>
        <taxon>Fungi</taxon>
        <taxon>Dikarya</taxon>
        <taxon>Ascomycota</taxon>
        <taxon>Pezizomycotina</taxon>
        <taxon>Eurotiomycetes</taxon>
        <taxon>Chaetothyriomycetidae</taxon>
        <taxon>Chaetothyriales</taxon>
        <taxon>Herpotrichiellaceae</taxon>
        <taxon>Exophiala</taxon>
    </lineage>
</organism>
<accession>A0AAV9NB43</accession>
<dbReference type="GeneID" id="89969880"/>
<dbReference type="Proteomes" id="UP001358417">
    <property type="component" value="Unassembled WGS sequence"/>
</dbReference>
<dbReference type="RefSeq" id="XP_064706828.1">
    <property type="nucleotide sequence ID" value="XM_064845283.1"/>
</dbReference>
<keyword evidence="3" id="KW-1185">Reference proteome</keyword>
<evidence type="ECO:0000256" key="1">
    <source>
        <dbReference type="SAM" id="MobiDB-lite"/>
    </source>
</evidence>
<evidence type="ECO:0000313" key="2">
    <source>
        <dbReference type="EMBL" id="KAK5053703.1"/>
    </source>
</evidence>
<name>A0AAV9NB43_9EURO</name>
<proteinExistence type="predicted"/>
<comment type="caution">
    <text evidence="2">The sequence shown here is derived from an EMBL/GenBank/DDBJ whole genome shotgun (WGS) entry which is preliminary data.</text>
</comment>
<dbReference type="EMBL" id="JAVRRD010000011">
    <property type="protein sequence ID" value="KAK5053703.1"/>
    <property type="molecule type" value="Genomic_DNA"/>
</dbReference>
<sequence length="283" mass="32325">MRSAKQHQDVNLLKPRFVKSTRRITEPITKIKHSHPTSESPEPKSLRLVKNRTSRTVDLQSPGSLLADNFIASLDQYRETVSNQATKNIDRVHAELTASLDNLSLDTNHRFEQLTTIDETLSRPFSTETLIIQVVADDDNLRDQEEFSLQTRLTAFRKLQQDKQHVLTHLWDDWEAVQLEIITLTAEVCGSRAVSLSQDQASTMKDGQQEQYDSVLVKGQKLHDQEVIETNVLHKEFSDLEDSISHITGNTNHAVVAIQQKYKVQRSKLFQGLQRHIELLASL</sequence>
<evidence type="ECO:0008006" key="4">
    <source>
        <dbReference type="Google" id="ProtNLM"/>
    </source>
</evidence>